<dbReference type="PROSITE" id="PS51257">
    <property type="entry name" value="PROKAR_LIPOPROTEIN"/>
    <property type="match status" value="1"/>
</dbReference>
<dbReference type="HOGENOM" id="CLU_049325_0_0_6"/>
<protein>
    <submittedName>
        <fullName evidence="4">Endo-1,3-beta-glucanase</fullName>
    </submittedName>
</protein>
<dbReference type="PROSITE" id="PS51762">
    <property type="entry name" value="GH16_2"/>
    <property type="match status" value="1"/>
</dbReference>
<proteinExistence type="inferred from homology"/>
<dbReference type="GO" id="GO:0004553">
    <property type="term" value="F:hydrolase activity, hydrolyzing O-glycosyl compounds"/>
    <property type="evidence" value="ECO:0007669"/>
    <property type="project" value="InterPro"/>
</dbReference>
<dbReference type="EMBL" id="CP000050">
    <property type="protein sequence ID" value="AAY50102.1"/>
    <property type="molecule type" value="Genomic_DNA"/>
</dbReference>
<dbReference type="CDD" id="cd08023">
    <property type="entry name" value="GH16_laminarinase_like"/>
    <property type="match status" value="1"/>
</dbReference>
<evidence type="ECO:0000259" key="3">
    <source>
        <dbReference type="PROSITE" id="PS51762"/>
    </source>
</evidence>
<feature type="domain" description="GH16" evidence="3">
    <location>
        <begin position="26"/>
        <end position="280"/>
    </location>
</feature>
<dbReference type="InterPro" id="IPR000757">
    <property type="entry name" value="Beta-glucanase-like"/>
</dbReference>
<dbReference type="PANTHER" id="PTHR10963">
    <property type="entry name" value="GLYCOSYL HYDROLASE-RELATED"/>
    <property type="match status" value="1"/>
</dbReference>
<feature type="signal peptide" evidence="2">
    <location>
        <begin position="1"/>
        <end position="20"/>
    </location>
</feature>
<sequence length="452" mass="49922">MNMRCNVAVQVAVLLGTACAALTPQLRAQTLVWEDNFNGPAIDGNTWTYDVGNGCQIGLCGWGNGEMQYYTSRPENARIENGRLVIEARREAFQGMPFTSARLKTEGRMHFKYGTLEARIKTPVVGNGLWPAYWMLGTIGVWPGRGEIDLMEAGMAAAIANGTANRRIGAAVHWDYNGAQADYDTSYTHPVDLHNDFHVYRMTWDPNVIRMSIDGQQYFEFAISNIEGASLHEFHQQHYLLLNLAVGGTFTGINTPGGVTAPLPGKMEVDYLRLYQNPGASLYVGAQHTAPAGRFGVFTDQTDTAARLTFGQDAQLYLWNNLSPIAQAPFEGGNVMAYRANAGAWYGLGIQTDYRDMRNYAGGSLKLHLKTTTPSTFKIGINTSFGDSWVDFVPGGNQYGLVRDGVWHEVSIPFSAFYDLDLQSVKQMFMLVADPPASPVEIAIDKVYYQSR</sequence>
<dbReference type="GO" id="GO:0005975">
    <property type="term" value="P:carbohydrate metabolic process"/>
    <property type="evidence" value="ECO:0007669"/>
    <property type="project" value="InterPro"/>
</dbReference>
<dbReference type="SMR" id="A0A0H2X9K6"/>
<evidence type="ECO:0000313" key="4">
    <source>
        <dbReference type="EMBL" id="AAY50102.1"/>
    </source>
</evidence>
<dbReference type="Proteomes" id="UP000000420">
    <property type="component" value="Chromosome"/>
</dbReference>
<dbReference type="GeneID" id="58014227"/>
<dbReference type="InterPro" id="IPR013320">
    <property type="entry name" value="ConA-like_dom_sf"/>
</dbReference>
<name>A0A0H2X9K6_XANC8</name>
<gene>
    <name evidence="4" type="ordered locus">XC_3054</name>
</gene>
<dbReference type="KEGG" id="xcb:XC_3054"/>
<dbReference type="RefSeq" id="WP_011036385.1">
    <property type="nucleotide sequence ID" value="NC_007086.1"/>
</dbReference>
<dbReference type="PANTHER" id="PTHR10963:SF55">
    <property type="entry name" value="GLYCOSIDE HYDROLASE FAMILY 16 PROTEIN"/>
    <property type="match status" value="1"/>
</dbReference>
<dbReference type="AlphaFoldDB" id="A0A0H2X9K6"/>
<evidence type="ECO:0000256" key="2">
    <source>
        <dbReference type="SAM" id="SignalP"/>
    </source>
</evidence>
<feature type="chain" id="PRO_5002601109" evidence="2">
    <location>
        <begin position="21"/>
        <end position="452"/>
    </location>
</feature>
<dbReference type="Gene3D" id="2.60.120.200">
    <property type="match status" value="1"/>
</dbReference>
<comment type="similarity">
    <text evidence="1">Belongs to the glycosyl hydrolase 16 family.</text>
</comment>
<accession>A0A0H2X9K6</accession>
<evidence type="ECO:0000313" key="5">
    <source>
        <dbReference type="Proteomes" id="UP000000420"/>
    </source>
</evidence>
<organism evidence="4 5">
    <name type="scientific">Xanthomonas campestris pv. campestris (strain 8004)</name>
    <dbReference type="NCBI Taxonomy" id="314565"/>
    <lineage>
        <taxon>Bacteria</taxon>
        <taxon>Pseudomonadati</taxon>
        <taxon>Pseudomonadota</taxon>
        <taxon>Gammaproteobacteria</taxon>
        <taxon>Lysobacterales</taxon>
        <taxon>Lysobacteraceae</taxon>
        <taxon>Xanthomonas</taxon>
    </lineage>
</organism>
<dbReference type="Pfam" id="PF00722">
    <property type="entry name" value="Glyco_hydro_16"/>
    <property type="match status" value="1"/>
</dbReference>
<keyword evidence="2" id="KW-0732">Signal</keyword>
<dbReference type="Gene3D" id="2.60.120.430">
    <property type="entry name" value="Galactose-binding lectin"/>
    <property type="match status" value="1"/>
</dbReference>
<reference evidence="4 5" key="1">
    <citation type="journal article" date="2005" name="Genome Res.">
        <title>Comparative and functional genomic analyses of the pathogenicity of phytopathogen Xanthomonas campestris pv. campestris.</title>
        <authorList>
            <person name="Qian W."/>
            <person name="Jia Y."/>
            <person name="Ren S.X."/>
            <person name="He Y.Q."/>
            <person name="Feng J.X."/>
            <person name="Lu L.F."/>
            <person name="Sun Q."/>
            <person name="Ying G."/>
            <person name="Tang D.J."/>
            <person name="Tang H."/>
            <person name="Wu W."/>
            <person name="Hao P."/>
            <person name="Wang L."/>
            <person name="Jiang B.L."/>
            <person name="Zeng S."/>
            <person name="Gu W.Y."/>
            <person name="Lu G."/>
            <person name="Rong L."/>
            <person name="Tian Y."/>
            <person name="Yao Z."/>
            <person name="Fu G."/>
            <person name="Chen B."/>
            <person name="Fang R."/>
            <person name="Qiang B."/>
            <person name="Chen Z."/>
            <person name="Zhao G.P."/>
            <person name="Tang J.L."/>
            <person name="He C."/>
        </authorList>
    </citation>
    <scope>NUCLEOTIDE SEQUENCE [LARGE SCALE GENOMIC DNA]</scope>
    <source>
        <strain evidence="4 5">8004</strain>
    </source>
</reference>
<dbReference type="SUPFAM" id="SSF49899">
    <property type="entry name" value="Concanavalin A-like lectins/glucanases"/>
    <property type="match status" value="1"/>
</dbReference>
<dbReference type="InterPro" id="IPR050546">
    <property type="entry name" value="Glycosyl_Hydrlase_16"/>
</dbReference>
<evidence type="ECO:0000256" key="1">
    <source>
        <dbReference type="ARBA" id="ARBA00006865"/>
    </source>
</evidence>